<dbReference type="InterPro" id="IPR052344">
    <property type="entry name" value="Transposase-related"/>
</dbReference>
<evidence type="ECO:0000313" key="6">
    <source>
        <dbReference type="EMBL" id="CAG7594608.1"/>
    </source>
</evidence>
<dbReference type="PANTHER" id="PTHR33678:SF1">
    <property type="entry name" value="BLL1576 PROTEIN"/>
    <property type="match status" value="1"/>
</dbReference>
<dbReference type="Pfam" id="PF03050">
    <property type="entry name" value="DDE_Tnp_IS66"/>
    <property type="match status" value="1"/>
</dbReference>
<organism evidence="6 7">
    <name type="scientific">Paenibacillus solanacearum</name>
    <dbReference type="NCBI Taxonomy" id="2048548"/>
    <lineage>
        <taxon>Bacteria</taxon>
        <taxon>Bacillati</taxon>
        <taxon>Bacillota</taxon>
        <taxon>Bacilli</taxon>
        <taxon>Bacillales</taxon>
        <taxon>Paenibacillaceae</taxon>
        <taxon>Paenibacillus</taxon>
    </lineage>
</organism>
<accession>A0A916NKM0</accession>
<dbReference type="Pfam" id="PF13007">
    <property type="entry name" value="LZ_Tnp_IS66"/>
    <property type="match status" value="1"/>
</dbReference>
<evidence type="ECO:0000259" key="2">
    <source>
        <dbReference type="Pfam" id="PF03050"/>
    </source>
</evidence>
<dbReference type="RefSeq" id="WP_218090274.1">
    <property type="nucleotide sequence ID" value="NZ_CAJVAS010000001.1"/>
</dbReference>
<dbReference type="InterPro" id="IPR024474">
    <property type="entry name" value="Znf_dom_IS66"/>
</dbReference>
<name>A0A916NKM0_9BACL</name>
<reference evidence="6" key="1">
    <citation type="submission" date="2021-06" db="EMBL/GenBank/DDBJ databases">
        <authorList>
            <person name="Criscuolo A."/>
        </authorList>
    </citation>
    <scope>NUCLEOTIDE SEQUENCE</scope>
    <source>
        <strain evidence="6">CIP111600</strain>
    </source>
</reference>
<dbReference type="AlphaFoldDB" id="A0A916NKM0"/>
<dbReference type="InterPro" id="IPR039552">
    <property type="entry name" value="IS66_C"/>
</dbReference>
<evidence type="ECO:0000259" key="3">
    <source>
        <dbReference type="Pfam" id="PF13005"/>
    </source>
</evidence>
<feature type="domain" description="Transposase IS66 C-terminal" evidence="5">
    <location>
        <begin position="461"/>
        <end position="502"/>
    </location>
</feature>
<protein>
    <submittedName>
        <fullName evidence="6">IS66 family transposase ISDeal1</fullName>
    </submittedName>
</protein>
<feature type="coiled-coil region" evidence="1">
    <location>
        <begin position="7"/>
        <end position="34"/>
    </location>
</feature>
<comment type="caution">
    <text evidence="6">The sequence shown here is derived from an EMBL/GenBank/DDBJ whole genome shotgun (WGS) entry which is preliminary data.</text>
</comment>
<evidence type="ECO:0000259" key="4">
    <source>
        <dbReference type="Pfam" id="PF13007"/>
    </source>
</evidence>
<sequence>MSPLDQLQKMEHRIGDLEKENKRLQETVQFLTQKLYGKSSEKTASLPVGVEQLALFDEAETAASRTAPEPTLEQIQSYQRKKQVGERAELLQDLPHEKRLFQVQDRCCDVCHSELILVGEEFVRTEVEFIPARVQAIDIYRETLECRTCRKEDKPQMKKATTPTPAIQHSLASASSVAWVMYQKFVNSMPLYRQEKEWKSIGLDLSRATMANWMIAATRDWLKPLVNRLHGLLVQERYLHADETPLQVMNEKGRKNTTPSYMWIYSSGQHSTHPIRIFEYQPGRGAKYPQAFLRGFKGYLHSDAYSGYANLAGTISCLCWAHLRRKFVEALPPEVKHPEGALVSVGVAYCNKLFELEAQLPSHTAEERKQQRLAQEKPVLDAFWSWVETDKGKVLPKSKLGEALKYARNHKQELMNYLQDGNCVISNNLAENSIRPFTVGRKNWLFSGSPRGATASAAIYSIVETAKANGLNPYKYLVYLLQQLPAAAFRQQPELLDEYLPWSPTVQQHCT</sequence>
<gene>
    <name evidence="6" type="ORF">PAESOLCIP111_00002</name>
</gene>
<dbReference type="InterPro" id="IPR004291">
    <property type="entry name" value="Transposase_IS66_central"/>
</dbReference>
<feature type="domain" description="Transposase IS66 zinc-finger binding" evidence="3">
    <location>
        <begin position="105"/>
        <end position="149"/>
    </location>
</feature>
<dbReference type="InterPro" id="IPR024463">
    <property type="entry name" value="Transposase_TnpC_homeodom"/>
</dbReference>
<keyword evidence="7" id="KW-1185">Reference proteome</keyword>
<dbReference type="EMBL" id="CAJVAS010000001">
    <property type="protein sequence ID" value="CAG7594608.1"/>
    <property type="molecule type" value="Genomic_DNA"/>
</dbReference>
<dbReference type="NCBIfam" id="NF033517">
    <property type="entry name" value="transpos_IS66"/>
    <property type="match status" value="1"/>
</dbReference>
<dbReference type="PANTHER" id="PTHR33678">
    <property type="entry name" value="BLL1576 PROTEIN"/>
    <property type="match status" value="1"/>
</dbReference>
<dbReference type="Pfam" id="PF13005">
    <property type="entry name" value="zf-IS66"/>
    <property type="match status" value="1"/>
</dbReference>
<keyword evidence="1" id="KW-0175">Coiled coil</keyword>
<dbReference type="Pfam" id="PF13817">
    <property type="entry name" value="DDE_Tnp_IS66_C"/>
    <property type="match status" value="1"/>
</dbReference>
<evidence type="ECO:0000256" key="1">
    <source>
        <dbReference type="SAM" id="Coils"/>
    </source>
</evidence>
<feature type="domain" description="Transposase TnpC homeodomain" evidence="4">
    <location>
        <begin position="23"/>
        <end position="98"/>
    </location>
</feature>
<evidence type="ECO:0000313" key="7">
    <source>
        <dbReference type="Proteomes" id="UP000693672"/>
    </source>
</evidence>
<evidence type="ECO:0000259" key="5">
    <source>
        <dbReference type="Pfam" id="PF13817"/>
    </source>
</evidence>
<proteinExistence type="predicted"/>
<feature type="domain" description="Transposase IS66 central" evidence="2">
    <location>
        <begin position="169"/>
        <end position="454"/>
    </location>
</feature>
<dbReference type="Proteomes" id="UP000693672">
    <property type="component" value="Unassembled WGS sequence"/>
</dbReference>